<keyword evidence="4 7" id="KW-0560">Oxidoreductase</keyword>
<sequence>MAIAGVTVVAMQTPVVAVHRRRVRFDPDPELARLREVSPVVRIELPRYTTAGPAWAWLVTRYEDVREVLADAQRFSTALTAVGERSQGDGFLVAYDPPEHTRLRRMVSAPFTGNQIRHLRPRIEVMVAECLDAIAEAGPPVDLMETFALPIPSLVICELLGVPYPDRAGFQHTSKARIDLAATAAERMAARTQSRHYMAQLVTRQRLEPGASLLGMLVRDHGSELTDAELVGIGDLLLFAGHETTANMLGLGTALLLHHPDQLSVMRERPDQVADAVEELLRFLSVVSAGTARTAVIDTTIGGQQIKAGELVVCSLPAANRDRAFADDADRLDLTRAARPHVAFGHGIHHCLGAPLARLEMEIAFPALLRRFPTLRLAVPVEEIPFLTHSVVYGVRSLPVAW</sequence>
<evidence type="ECO:0000256" key="7">
    <source>
        <dbReference type="RuleBase" id="RU000461"/>
    </source>
</evidence>
<dbReference type="CDD" id="cd11030">
    <property type="entry name" value="CYP105-like"/>
    <property type="match status" value="1"/>
</dbReference>
<keyword evidence="2 7" id="KW-0349">Heme</keyword>
<dbReference type="PRINTS" id="PR00359">
    <property type="entry name" value="BP450"/>
</dbReference>
<evidence type="ECO:0000256" key="6">
    <source>
        <dbReference type="ARBA" id="ARBA00023033"/>
    </source>
</evidence>
<dbReference type="SUPFAM" id="SSF48264">
    <property type="entry name" value="Cytochrome P450"/>
    <property type="match status" value="1"/>
</dbReference>
<gene>
    <name evidence="8" type="ORF">Rhe02_18830</name>
</gene>
<dbReference type="Gene3D" id="1.10.630.10">
    <property type="entry name" value="Cytochrome P450"/>
    <property type="match status" value="1"/>
</dbReference>
<keyword evidence="3 7" id="KW-0479">Metal-binding</keyword>
<keyword evidence="6 7" id="KW-0503">Monooxygenase</keyword>
<reference evidence="8" key="1">
    <citation type="submission" date="2021-01" db="EMBL/GenBank/DDBJ databases">
        <title>Whole genome shotgun sequence of Rhizocola hellebori NBRC 109834.</title>
        <authorList>
            <person name="Komaki H."/>
            <person name="Tamura T."/>
        </authorList>
    </citation>
    <scope>NUCLEOTIDE SEQUENCE</scope>
    <source>
        <strain evidence="8">NBRC 109834</strain>
    </source>
</reference>
<dbReference type="Proteomes" id="UP000612899">
    <property type="component" value="Unassembled WGS sequence"/>
</dbReference>
<dbReference type="FunFam" id="1.10.630.10:FF:000018">
    <property type="entry name" value="Cytochrome P450 monooxygenase"/>
    <property type="match status" value="1"/>
</dbReference>
<evidence type="ECO:0000256" key="1">
    <source>
        <dbReference type="ARBA" id="ARBA00010617"/>
    </source>
</evidence>
<protein>
    <submittedName>
        <fullName evidence="8">Cytochrome P450</fullName>
    </submittedName>
</protein>
<dbReference type="Pfam" id="PF00067">
    <property type="entry name" value="p450"/>
    <property type="match status" value="1"/>
</dbReference>
<proteinExistence type="inferred from homology"/>
<dbReference type="PANTHER" id="PTHR46696:SF1">
    <property type="entry name" value="CYTOCHROME P450 YJIB-RELATED"/>
    <property type="match status" value="1"/>
</dbReference>
<dbReference type="PANTHER" id="PTHR46696">
    <property type="entry name" value="P450, PUTATIVE (EUROFUNG)-RELATED"/>
    <property type="match status" value="1"/>
</dbReference>
<evidence type="ECO:0000256" key="5">
    <source>
        <dbReference type="ARBA" id="ARBA00023004"/>
    </source>
</evidence>
<name>A0A8J3Q5R3_9ACTN</name>
<dbReference type="InterPro" id="IPR017972">
    <property type="entry name" value="Cyt_P450_CS"/>
</dbReference>
<evidence type="ECO:0000256" key="2">
    <source>
        <dbReference type="ARBA" id="ARBA00022617"/>
    </source>
</evidence>
<dbReference type="AlphaFoldDB" id="A0A8J3Q5R3"/>
<dbReference type="PROSITE" id="PS00086">
    <property type="entry name" value="CYTOCHROME_P450"/>
    <property type="match status" value="1"/>
</dbReference>
<comment type="caution">
    <text evidence="8">The sequence shown here is derived from an EMBL/GenBank/DDBJ whole genome shotgun (WGS) entry which is preliminary data.</text>
</comment>
<dbReference type="GO" id="GO:0004497">
    <property type="term" value="F:monooxygenase activity"/>
    <property type="evidence" value="ECO:0007669"/>
    <property type="project" value="UniProtKB-KW"/>
</dbReference>
<dbReference type="PRINTS" id="PR00385">
    <property type="entry name" value="P450"/>
</dbReference>
<keyword evidence="5 7" id="KW-0408">Iron</keyword>
<evidence type="ECO:0000256" key="4">
    <source>
        <dbReference type="ARBA" id="ARBA00023002"/>
    </source>
</evidence>
<dbReference type="GO" id="GO:0005506">
    <property type="term" value="F:iron ion binding"/>
    <property type="evidence" value="ECO:0007669"/>
    <property type="project" value="InterPro"/>
</dbReference>
<evidence type="ECO:0000313" key="8">
    <source>
        <dbReference type="EMBL" id="GIH03816.1"/>
    </source>
</evidence>
<comment type="similarity">
    <text evidence="1 7">Belongs to the cytochrome P450 family.</text>
</comment>
<dbReference type="GO" id="GO:0020037">
    <property type="term" value="F:heme binding"/>
    <property type="evidence" value="ECO:0007669"/>
    <property type="project" value="InterPro"/>
</dbReference>
<accession>A0A8J3Q5R3</accession>
<dbReference type="InterPro" id="IPR001128">
    <property type="entry name" value="Cyt_P450"/>
</dbReference>
<dbReference type="GO" id="GO:0016705">
    <property type="term" value="F:oxidoreductase activity, acting on paired donors, with incorporation or reduction of molecular oxygen"/>
    <property type="evidence" value="ECO:0007669"/>
    <property type="project" value="InterPro"/>
</dbReference>
<evidence type="ECO:0000256" key="3">
    <source>
        <dbReference type="ARBA" id="ARBA00022723"/>
    </source>
</evidence>
<dbReference type="GO" id="GO:0017000">
    <property type="term" value="P:antibiotic biosynthetic process"/>
    <property type="evidence" value="ECO:0007669"/>
    <property type="project" value="UniProtKB-ARBA"/>
</dbReference>
<keyword evidence="9" id="KW-1185">Reference proteome</keyword>
<evidence type="ECO:0000313" key="9">
    <source>
        <dbReference type="Proteomes" id="UP000612899"/>
    </source>
</evidence>
<organism evidence="8 9">
    <name type="scientific">Rhizocola hellebori</name>
    <dbReference type="NCBI Taxonomy" id="1392758"/>
    <lineage>
        <taxon>Bacteria</taxon>
        <taxon>Bacillati</taxon>
        <taxon>Actinomycetota</taxon>
        <taxon>Actinomycetes</taxon>
        <taxon>Micromonosporales</taxon>
        <taxon>Micromonosporaceae</taxon>
        <taxon>Rhizocola</taxon>
    </lineage>
</organism>
<dbReference type="InterPro" id="IPR036396">
    <property type="entry name" value="Cyt_P450_sf"/>
</dbReference>
<dbReference type="EMBL" id="BONY01000009">
    <property type="protein sequence ID" value="GIH03816.1"/>
    <property type="molecule type" value="Genomic_DNA"/>
</dbReference>
<dbReference type="InterPro" id="IPR002397">
    <property type="entry name" value="Cyt_P450_B"/>
</dbReference>